<evidence type="ECO:0000313" key="1">
    <source>
        <dbReference type="EMBL" id="UTJ07695.1"/>
    </source>
</evidence>
<protein>
    <submittedName>
        <fullName evidence="1">Uncharacterized protein</fullName>
    </submittedName>
</protein>
<gene>
    <name evidence="1" type="ORF">NJU99_06275</name>
</gene>
<sequence>MQVTNNTYTNYYNQTNSTTKVEKTEKSSFASMLTGSQKEDVDEQGRFLKYMDKYNAFDSLSQEDRKVFREILKDDKVTMAEIDNLSYNQAEISQESFNLPAKKLDKGNSIGKERYDALAINGWFKNSAFEKDENLKEEFKSYLGEMSQRSFSMTLFSMIRSFTPGMVENNDLLPLHLAPKHKDASIELSSVSSITNYFQDNYNSIVENVNKWGGDATEALKNVSGLINFFKNYESKEQEKQYITLGQGSRNV</sequence>
<keyword evidence="2" id="KW-1185">Reference proteome</keyword>
<organism evidence="1 2">
    <name type="scientific">Arcobacter roscoffensis</name>
    <dbReference type="NCBI Taxonomy" id="2961520"/>
    <lineage>
        <taxon>Bacteria</taxon>
        <taxon>Pseudomonadati</taxon>
        <taxon>Campylobacterota</taxon>
        <taxon>Epsilonproteobacteria</taxon>
        <taxon>Campylobacterales</taxon>
        <taxon>Arcobacteraceae</taxon>
        <taxon>Arcobacter</taxon>
    </lineage>
</organism>
<name>A0ABY5E7G4_9BACT</name>
<dbReference type="RefSeq" id="WP_254577869.1">
    <property type="nucleotide sequence ID" value="NZ_CP100595.1"/>
</dbReference>
<accession>A0ABY5E7G4</accession>
<dbReference type="Proteomes" id="UP001060012">
    <property type="component" value="Chromosome"/>
</dbReference>
<evidence type="ECO:0000313" key="2">
    <source>
        <dbReference type="Proteomes" id="UP001060012"/>
    </source>
</evidence>
<dbReference type="EMBL" id="CP100595">
    <property type="protein sequence ID" value="UTJ07695.1"/>
    <property type="molecule type" value="Genomic_DNA"/>
</dbReference>
<reference evidence="1" key="1">
    <citation type="submission" date="2022-07" db="EMBL/GenBank/DDBJ databases">
        <title>Arcobacter roscoffensis sp. nov., a marine bacterium isolated from coastal seawater collected from Roscoff, France.</title>
        <authorList>
            <person name="Pascual J."/>
            <person name="Lepeaux C."/>
            <person name="Methner A."/>
            <person name="Overmann J."/>
        </authorList>
    </citation>
    <scope>NUCLEOTIDE SEQUENCE</scope>
    <source>
        <strain evidence="1">ARW1-2F2</strain>
    </source>
</reference>
<proteinExistence type="predicted"/>